<protein>
    <recommendedName>
        <fullName evidence="3">Holliday junction resolvase RusA-like endonuclease</fullName>
    </recommendedName>
</protein>
<dbReference type="SUPFAM" id="SSF103084">
    <property type="entry name" value="Holliday junction resolvase RusA"/>
    <property type="match status" value="1"/>
</dbReference>
<keyword evidence="2" id="KW-1185">Reference proteome</keyword>
<dbReference type="InterPro" id="IPR036614">
    <property type="entry name" value="RusA-like_sf"/>
</dbReference>
<dbReference type="OrthoDB" id="3237255at2"/>
<dbReference type="RefSeq" id="WP_106253837.1">
    <property type="nucleotide sequence ID" value="NZ_PVZC01000018.1"/>
</dbReference>
<proteinExistence type="predicted"/>
<evidence type="ECO:0000313" key="2">
    <source>
        <dbReference type="Proteomes" id="UP000237846"/>
    </source>
</evidence>
<gene>
    <name evidence="1" type="ORF">CLV72_11818</name>
</gene>
<sequence>MTTYTVTIPTDVKLLNSNSRLHRRKQAQLTKGIREAAGWVAKAAKIPTLDRVEITAEIQPGSKQRRDPHNWQPSVKAAIDGIVDAGVLIDDDANHLLKVSFVLGEPHKPTRLVLRIHDLSGAVVHGH</sequence>
<dbReference type="Proteomes" id="UP000237846">
    <property type="component" value="Unassembled WGS sequence"/>
</dbReference>
<dbReference type="Gene3D" id="3.30.1330.70">
    <property type="entry name" value="Holliday junction resolvase RusA"/>
    <property type="match status" value="1"/>
</dbReference>
<dbReference type="EMBL" id="PVZC01000018">
    <property type="protein sequence ID" value="PRX90680.1"/>
    <property type="molecule type" value="Genomic_DNA"/>
</dbReference>
<name>A0A2T0PP48_9ACTN</name>
<evidence type="ECO:0008006" key="3">
    <source>
        <dbReference type="Google" id="ProtNLM"/>
    </source>
</evidence>
<dbReference type="AlphaFoldDB" id="A0A2T0PP48"/>
<dbReference type="GO" id="GO:0000287">
    <property type="term" value="F:magnesium ion binding"/>
    <property type="evidence" value="ECO:0007669"/>
    <property type="project" value="InterPro"/>
</dbReference>
<dbReference type="GO" id="GO:0006281">
    <property type="term" value="P:DNA repair"/>
    <property type="evidence" value="ECO:0007669"/>
    <property type="project" value="InterPro"/>
</dbReference>
<comment type="caution">
    <text evidence="1">The sequence shown here is derived from an EMBL/GenBank/DDBJ whole genome shotgun (WGS) entry which is preliminary data.</text>
</comment>
<accession>A0A2T0PP48</accession>
<organism evidence="1 2">
    <name type="scientific">Allonocardiopsis opalescens</name>
    <dbReference type="NCBI Taxonomy" id="1144618"/>
    <lineage>
        <taxon>Bacteria</taxon>
        <taxon>Bacillati</taxon>
        <taxon>Actinomycetota</taxon>
        <taxon>Actinomycetes</taxon>
        <taxon>Streptosporangiales</taxon>
        <taxon>Allonocardiopsis</taxon>
    </lineage>
</organism>
<evidence type="ECO:0000313" key="1">
    <source>
        <dbReference type="EMBL" id="PRX90680.1"/>
    </source>
</evidence>
<dbReference type="GO" id="GO:0006310">
    <property type="term" value="P:DNA recombination"/>
    <property type="evidence" value="ECO:0007669"/>
    <property type="project" value="InterPro"/>
</dbReference>
<reference evidence="1 2" key="1">
    <citation type="submission" date="2018-03" db="EMBL/GenBank/DDBJ databases">
        <title>Genomic Encyclopedia of Archaeal and Bacterial Type Strains, Phase II (KMG-II): from individual species to whole genera.</title>
        <authorList>
            <person name="Goeker M."/>
        </authorList>
    </citation>
    <scope>NUCLEOTIDE SEQUENCE [LARGE SCALE GENOMIC DNA]</scope>
    <source>
        <strain evidence="1 2">DSM 45601</strain>
    </source>
</reference>